<dbReference type="InterPro" id="IPR016064">
    <property type="entry name" value="NAD/diacylglycerol_kinase_sf"/>
</dbReference>
<dbReference type="Gene3D" id="3.40.50.10330">
    <property type="entry name" value="Probable inorganic polyphosphate/atp-NAD kinase, domain 1"/>
    <property type="match status" value="1"/>
</dbReference>
<accession>A0A0D2LLI4</accession>
<keyword evidence="1" id="KW-0472">Membrane</keyword>
<keyword evidence="1" id="KW-0812">Transmembrane</keyword>
<evidence type="ECO:0000259" key="2">
    <source>
        <dbReference type="PROSITE" id="PS50146"/>
    </source>
</evidence>
<dbReference type="OrthoDB" id="336240at2759"/>
<dbReference type="EC" id="2.7.1.-" evidence="3"/>
<proteinExistence type="predicted"/>
<dbReference type="AlphaFoldDB" id="A0A0D2LLI4"/>
<keyword evidence="1" id="KW-1133">Transmembrane helix</keyword>
<gene>
    <name evidence="3" type="ORF">MNEG_0755</name>
</gene>
<sequence>MTSMAATSPVAPRRLLLLLHGARIYDPLVREAIHGLKEDGHEVTVRVTWDSGDVDRFVQEAALLDGARRFGLRPPGSALLTEGPTTTIAQLPLGTANDLASASGISLDPRRALALAVDPQAARPIDVALVNGEVFLNIATVGPVSEVSSKDMSDAAKKALGPAAIIVSSSKSNGEAEVGGGKEELHQVLEAAGAERPGGGSPGAGLGRLRGDLLALVAGQSRQMGRMFNVCPHALLDDGLLDFTVLFGTPGQQAARLAADVAARGLAEAQGGILMLRAPWLLVEAGERLKTNRDGEPTLESSRLLFEVRPKAVRLHLPDSRLLVSGLPERERAAASHLVTPERPKHRRRLLHSLLRAQQPPGRMGRRLAGLRRMAVQLGWAAMLFGIGFLAGMYHGASM</sequence>
<dbReference type="SUPFAM" id="SSF111331">
    <property type="entry name" value="NAD kinase/diacylglycerol kinase-like"/>
    <property type="match status" value="1"/>
</dbReference>
<evidence type="ECO:0000313" key="4">
    <source>
        <dbReference type="Proteomes" id="UP000054498"/>
    </source>
</evidence>
<keyword evidence="3" id="KW-0808">Transferase</keyword>
<dbReference type="KEGG" id="mng:MNEG_0755"/>
<evidence type="ECO:0000256" key="1">
    <source>
        <dbReference type="SAM" id="Phobius"/>
    </source>
</evidence>
<protein>
    <submittedName>
        <fullName evidence="3">Putative lipid kinase</fullName>
        <ecNumber evidence="3">2.7.1.-</ecNumber>
    </submittedName>
</protein>
<feature type="domain" description="DAGKc" evidence="2">
    <location>
        <begin position="10"/>
        <end position="134"/>
    </location>
</feature>
<dbReference type="EMBL" id="KK100284">
    <property type="protein sequence ID" value="KIZ07204.1"/>
    <property type="molecule type" value="Genomic_DNA"/>
</dbReference>
<reference evidence="3 4" key="1">
    <citation type="journal article" date="2013" name="BMC Genomics">
        <title>Reconstruction of the lipid metabolism for the microalga Monoraphidium neglectum from its genome sequence reveals characteristics suitable for biofuel production.</title>
        <authorList>
            <person name="Bogen C."/>
            <person name="Al-Dilaimi A."/>
            <person name="Albersmeier A."/>
            <person name="Wichmann J."/>
            <person name="Grundmann M."/>
            <person name="Rupp O."/>
            <person name="Lauersen K.J."/>
            <person name="Blifernez-Klassen O."/>
            <person name="Kalinowski J."/>
            <person name="Goesmann A."/>
            <person name="Mussgnug J.H."/>
            <person name="Kruse O."/>
        </authorList>
    </citation>
    <scope>NUCLEOTIDE SEQUENCE [LARGE SCALE GENOMIC DNA]</scope>
    <source>
        <strain evidence="3 4">SAG 48.87</strain>
    </source>
</reference>
<dbReference type="Pfam" id="PF19279">
    <property type="entry name" value="YegS_C"/>
    <property type="match status" value="1"/>
</dbReference>
<dbReference type="PROSITE" id="PS50146">
    <property type="entry name" value="DAGK"/>
    <property type="match status" value="1"/>
</dbReference>
<organism evidence="3 4">
    <name type="scientific">Monoraphidium neglectum</name>
    <dbReference type="NCBI Taxonomy" id="145388"/>
    <lineage>
        <taxon>Eukaryota</taxon>
        <taxon>Viridiplantae</taxon>
        <taxon>Chlorophyta</taxon>
        <taxon>core chlorophytes</taxon>
        <taxon>Chlorophyceae</taxon>
        <taxon>CS clade</taxon>
        <taxon>Sphaeropleales</taxon>
        <taxon>Selenastraceae</taxon>
        <taxon>Monoraphidium</taxon>
    </lineage>
</organism>
<dbReference type="RefSeq" id="XP_013906223.1">
    <property type="nucleotide sequence ID" value="XM_014050769.1"/>
</dbReference>
<dbReference type="STRING" id="145388.A0A0D2LLI4"/>
<dbReference type="Gene3D" id="2.60.200.40">
    <property type="match status" value="1"/>
</dbReference>
<keyword evidence="4" id="KW-1185">Reference proteome</keyword>
<keyword evidence="3" id="KW-0418">Kinase</keyword>
<dbReference type="GO" id="GO:0016301">
    <property type="term" value="F:kinase activity"/>
    <property type="evidence" value="ECO:0007669"/>
    <property type="project" value="UniProtKB-KW"/>
</dbReference>
<dbReference type="InterPro" id="IPR001206">
    <property type="entry name" value="Diacylglycerol_kinase_cat_dom"/>
</dbReference>
<evidence type="ECO:0000313" key="3">
    <source>
        <dbReference type="EMBL" id="KIZ07204.1"/>
    </source>
</evidence>
<name>A0A0D2LLI4_9CHLO</name>
<dbReference type="GeneID" id="25726873"/>
<feature type="transmembrane region" description="Helical" evidence="1">
    <location>
        <begin position="374"/>
        <end position="394"/>
    </location>
</feature>
<dbReference type="InterPro" id="IPR017438">
    <property type="entry name" value="ATP-NAD_kinase_N"/>
</dbReference>
<dbReference type="Proteomes" id="UP000054498">
    <property type="component" value="Unassembled WGS sequence"/>
</dbReference>
<dbReference type="InterPro" id="IPR045540">
    <property type="entry name" value="YegS/DAGK_C"/>
</dbReference>